<reference evidence="2 3" key="1">
    <citation type="submission" date="2024-06" db="EMBL/GenBank/DDBJ databases">
        <authorList>
            <person name="Kraege A."/>
            <person name="Thomma B."/>
        </authorList>
    </citation>
    <scope>NUCLEOTIDE SEQUENCE [LARGE SCALE GENOMIC DNA]</scope>
</reference>
<comment type="caution">
    <text evidence="2">The sequence shown here is derived from an EMBL/GenBank/DDBJ whole genome shotgun (WGS) entry which is preliminary data.</text>
</comment>
<dbReference type="EMBL" id="CAXHTA020000006">
    <property type="protein sequence ID" value="CAL5222055.1"/>
    <property type="molecule type" value="Genomic_DNA"/>
</dbReference>
<accession>A0ABP1FQ39</accession>
<feature type="region of interest" description="Disordered" evidence="1">
    <location>
        <begin position="1"/>
        <end position="52"/>
    </location>
</feature>
<feature type="compositionally biased region" description="Low complexity" evidence="1">
    <location>
        <begin position="500"/>
        <end position="511"/>
    </location>
</feature>
<feature type="region of interest" description="Disordered" evidence="1">
    <location>
        <begin position="480"/>
        <end position="550"/>
    </location>
</feature>
<gene>
    <name evidence="2" type="primary">g4354</name>
    <name evidence="2" type="ORF">VP750_LOCUS3714</name>
</gene>
<keyword evidence="3" id="KW-1185">Reference proteome</keyword>
<evidence type="ECO:0000313" key="3">
    <source>
        <dbReference type="Proteomes" id="UP001497392"/>
    </source>
</evidence>
<name>A0ABP1FQ39_9CHLO</name>
<dbReference type="Proteomes" id="UP001497392">
    <property type="component" value="Unassembled WGS sequence"/>
</dbReference>
<organism evidence="2 3">
    <name type="scientific">Coccomyxa viridis</name>
    <dbReference type="NCBI Taxonomy" id="1274662"/>
    <lineage>
        <taxon>Eukaryota</taxon>
        <taxon>Viridiplantae</taxon>
        <taxon>Chlorophyta</taxon>
        <taxon>core chlorophytes</taxon>
        <taxon>Trebouxiophyceae</taxon>
        <taxon>Trebouxiophyceae incertae sedis</taxon>
        <taxon>Coccomyxaceae</taxon>
        <taxon>Coccomyxa</taxon>
    </lineage>
</organism>
<proteinExistence type="predicted"/>
<protein>
    <submittedName>
        <fullName evidence="2">G4354 protein</fullName>
    </submittedName>
</protein>
<evidence type="ECO:0000313" key="2">
    <source>
        <dbReference type="EMBL" id="CAL5222055.1"/>
    </source>
</evidence>
<sequence length="794" mass="85574">MKIKPPSSDEEEPAGELDRSSSLAVGKRMRTEWLETQEDEEEEMRPHTRLAVEGGSSSLEGWEFGRLPRLQVHIPLPIGLPYHLGELLRVPPALLKQLSTVKIQILAKAFNKANPRDGYNHSENTLCEFIERAIRTMVPGWEPKPAPLPNLPESAGSVFLVDRESEVAAAVAHWLKGWTAGERGRAVNLFCHSSGMGKSALLQALGNPPGSLKDCPWHEKVHLKKMPVGSQSLDNALTAALLWSARLLRGIRLGPLKRLQASATVSFDSMLSAIQDQLEGPLIVAFDQLEEIYAPKREVMFAAQLEGCSESPDHKLLRMAELFMAAVQTPLMTSPHLFYVAASQAVGPALMGKSLLPGDPSSCQTQVIVLKGISVPGIKTLLRNTIWQGDRIHRGEPLCVRLGLQPDTKEWDLFSNDVHSLTGGVPALVVPALTSCVTHRPQGGWGRLAHDKLREMLSPKVDWLTPWEAVVAASPQQGTVCPAAGSGGQAGPAAPPQTPETPQTPIAAQAQVSSGMASPGDVAVTVTPSSGGGVSTDLSTPSTDGRHDPGLTIMRRAKSERGVIAACLTRDAVAVRSFNTEHSMPLVLAHFLGLPLKIPETAQSLEDMVQLFRMTMAASSFAAAGEEGMIQLVMPMVAVLQWPEGLGSALLPVLTAHLMEFLRTNPLFVNTWKVLEWLWRDVVLKILLEILTKPSSERSRLKGQMLSISSGLDCTALFCTALRIEVSGTANDSKRPASVEACTCPSGILHAALPYNCTANPSLLQVDNLAKALSPAGAEASQWQRELLLQNGDG</sequence>
<evidence type="ECO:0000256" key="1">
    <source>
        <dbReference type="SAM" id="MobiDB-lite"/>
    </source>
</evidence>